<feature type="compositionally biased region" description="Polar residues" evidence="1">
    <location>
        <begin position="128"/>
        <end position="149"/>
    </location>
</feature>
<proteinExistence type="predicted"/>
<dbReference type="Proteomes" id="UP000650467">
    <property type="component" value="Unassembled WGS sequence"/>
</dbReference>
<dbReference type="EMBL" id="JAEHOC010000064">
    <property type="protein sequence ID" value="KAG2424560.1"/>
    <property type="molecule type" value="Genomic_DNA"/>
</dbReference>
<feature type="compositionally biased region" description="Low complexity" evidence="1">
    <location>
        <begin position="297"/>
        <end position="310"/>
    </location>
</feature>
<protein>
    <submittedName>
        <fullName evidence="2">Uncharacterized protein</fullName>
    </submittedName>
</protein>
<comment type="caution">
    <text evidence="2">The sequence shown here is derived from an EMBL/GenBank/DDBJ whole genome shotgun (WGS) entry which is preliminary data.</text>
</comment>
<reference evidence="2" key="1">
    <citation type="journal article" date="2020" name="bioRxiv">
        <title>Comparative genomics of Chlamydomonas.</title>
        <authorList>
            <person name="Craig R.J."/>
            <person name="Hasan A.R."/>
            <person name="Ness R.W."/>
            <person name="Keightley P.D."/>
        </authorList>
    </citation>
    <scope>NUCLEOTIDE SEQUENCE</scope>
    <source>
        <strain evidence="2">SAG 7.73</strain>
    </source>
</reference>
<evidence type="ECO:0000313" key="2">
    <source>
        <dbReference type="EMBL" id="KAG2424560.1"/>
    </source>
</evidence>
<accession>A0A835SPS2</accession>
<gene>
    <name evidence="2" type="ORF">HXX76_014440</name>
</gene>
<feature type="compositionally biased region" description="Low complexity" evidence="1">
    <location>
        <begin position="415"/>
        <end position="433"/>
    </location>
</feature>
<dbReference type="AlphaFoldDB" id="A0A835SPS2"/>
<feature type="region of interest" description="Disordered" evidence="1">
    <location>
        <begin position="414"/>
        <end position="433"/>
    </location>
</feature>
<name>A0A835SPS2_CHLIN</name>
<keyword evidence="3" id="KW-1185">Reference proteome</keyword>
<feature type="region of interest" description="Disordered" evidence="1">
    <location>
        <begin position="276"/>
        <end position="310"/>
    </location>
</feature>
<evidence type="ECO:0000256" key="1">
    <source>
        <dbReference type="SAM" id="MobiDB-lite"/>
    </source>
</evidence>
<organism evidence="2 3">
    <name type="scientific">Chlamydomonas incerta</name>
    <dbReference type="NCBI Taxonomy" id="51695"/>
    <lineage>
        <taxon>Eukaryota</taxon>
        <taxon>Viridiplantae</taxon>
        <taxon>Chlorophyta</taxon>
        <taxon>core chlorophytes</taxon>
        <taxon>Chlorophyceae</taxon>
        <taxon>CS clade</taxon>
        <taxon>Chlamydomonadales</taxon>
        <taxon>Chlamydomonadaceae</taxon>
        <taxon>Chlamydomonas</taxon>
    </lineage>
</organism>
<dbReference type="OrthoDB" id="10673437at2759"/>
<sequence>MAQAATLPSLIGKPRKPAATMIADGSASRTSEPGCGALSNLTITTLPVIQRTSASGGVPPAPEAAFSDVVSAAAFRPPACPPTLALHDSCGALGAPPSSSAPARDSCYSGVPNGSGNAPLWRRFVSMRSSRTTTSAPNDTGPQPQSWSGASPAVRPLAAAAAGGAAGGGGGSGSGSAAGVERCRRLAELRAVVAAEMGPDFPAAHWPPNAAQAAALLDCGVSAASLRARLRQLQPAMGAPVLRYLVYAAPGLLANDEVEELLEAVAALTDVAPSTHCGGGGGMSSTRGGSSNGGGLSAARGGSDNASSSSSSSVEVAAVDVFRAAPALMGLDAATLWGRALALLEELAADGRDEVYFRAMLRAQPHLLAAPAQELRLTMQLLREVASAPVHQPVAPAALAAGVATAAGNYGGSASGASGAPAAQGPPAAAAPAVACGGGGGSGGGSGSGWFPAWGSELALATPAKLGALLHTTKQRLLRLRYVRQQLEELSAATASGSSGSGGLEACWQQQQLQLQRRWRPAEPMTIVVRHRMADWAQRHPGYADWEARCVERERQRAAAITEWTLAFP</sequence>
<evidence type="ECO:0000313" key="3">
    <source>
        <dbReference type="Proteomes" id="UP000650467"/>
    </source>
</evidence>
<feature type="region of interest" description="Disordered" evidence="1">
    <location>
        <begin position="128"/>
        <end position="152"/>
    </location>
</feature>